<reference evidence="2" key="1">
    <citation type="submission" date="2021-01" db="EMBL/GenBank/DDBJ databases">
        <authorList>
            <person name="Corre E."/>
            <person name="Pelletier E."/>
            <person name="Niang G."/>
            <person name="Scheremetjew M."/>
            <person name="Finn R."/>
            <person name="Kale V."/>
            <person name="Holt S."/>
            <person name="Cochrane G."/>
            <person name="Meng A."/>
            <person name="Brown T."/>
            <person name="Cohen L."/>
        </authorList>
    </citation>
    <scope>NUCLEOTIDE SEQUENCE</scope>
</reference>
<evidence type="ECO:0000313" key="2">
    <source>
        <dbReference type="EMBL" id="CAD8847305.1"/>
    </source>
</evidence>
<sequence>MGSSESQSSKARDRKDGQGGCLAGCAQGICNRARKAGCELRDGDPGGRLCATASSLCGEDVFYREAFHDCHEGSACHDKLFKQAREQASLKMRKGAVVAKYFQYKIGHSMPSTASTSSRASGLNFGQAEIDPGPLMDIVAETECISEHWLGTTIPQWRGSTIPDASTGASWMPGLGSGLKVRCGPDYVRNRRKTPAVNSMYEAISCDALKADSKIEDFVGRLVRRLPKSPSCIAESESGGGSPLQWTPECPLPRLLFVNLMLPYHTVWNPLKEAGPGCSFLVCFHIKPETIRASQSKTPPPHVRLFREFCDGPAGVPGGPVDAPERCLNARRHPAIKKQDRDTGLLKLMANCENPGDIEVPENLKSTFQKYNGQPCLITKSGYTIKDPRCEWMEIGIDVRKFSFLARTMLGSFRHLLPKTIIHYAMTIQAVEDEDMPENLIGDIYLHNINMVDDPIKLNN</sequence>
<protein>
    <recommendedName>
        <fullName evidence="1">Protein ENHANCED DISEASE RESISTANCE 2 C-terminal domain-containing protein</fullName>
    </recommendedName>
</protein>
<gene>
    <name evidence="2" type="ORF">NSCI0253_LOCUS21655</name>
</gene>
<dbReference type="AlphaFoldDB" id="A0A7S1AA93"/>
<evidence type="ECO:0000259" key="1">
    <source>
        <dbReference type="Pfam" id="PF07059"/>
    </source>
</evidence>
<dbReference type="InterPro" id="IPR009769">
    <property type="entry name" value="EDR2_C"/>
</dbReference>
<organism evidence="2">
    <name type="scientific">Noctiluca scintillans</name>
    <name type="common">Sea sparkle</name>
    <name type="synonym">Red tide dinoflagellate</name>
    <dbReference type="NCBI Taxonomy" id="2966"/>
    <lineage>
        <taxon>Eukaryota</taxon>
        <taxon>Sar</taxon>
        <taxon>Alveolata</taxon>
        <taxon>Dinophyceae</taxon>
        <taxon>Noctilucales</taxon>
        <taxon>Noctilucaceae</taxon>
        <taxon>Noctiluca</taxon>
    </lineage>
</organism>
<proteinExistence type="predicted"/>
<accession>A0A7S1AA93</accession>
<dbReference type="Pfam" id="PF07059">
    <property type="entry name" value="EDR2_C"/>
    <property type="match status" value="1"/>
</dbReference>
<feature type="domain" description="Protein ENHANCED DISEASE RESISTANCE 2 C-terminal" evidence="1">
    <location>
        <begin position="171"/>
        <end position="449"/>
    </location>
</feature>
<dbReference type="PANTHER" id="PTHR31558">
    <property type="entry name" value="CW14 PROTEIN"/>
    <property type="match status" value="1"/>
</dbReference>
<name>A0A7S1AA93_NOCSC</name>
<dbReference type="EMBL" id="HBFQ01030748">
    <property type="protein sequence ID" value="CAD8847305.1"/>
    <property type="molecule type" value="Transcribed_RNA"/>
</dbReference>